<dbReference type="PANTHER" id="PTHR10992:SF1032">
    <property type="entry name" value="METHYLESTERASE 17"/>
    <property type="match status" value="1"/>
</dbReference>
<dbReference type="OMA" id="FEHIEYS"/>
<dbReference type="GO" id="GO:0009696">
    <property type="term" value="P:salicylic acid metabolic process"/>
    <property type="evidence" value="ECO:0000318"/>
    <property type="project" value="GO_Central"/>
</dbReference>
<dbReference type="InterPro" id="IPR029058">
    <property type="entry name" value="AB_hydrolase_fold"/>
</dbReference>
<keyword evidence="2" id="KW-1185">Reference proteome</keyword>
<dbReference type="Gramene" id="ERN04219">
    <property type="protein sequence ID" value="ERN04219"/>
    <property type="gene ID" value="AMTR_s00077p00130740"/>
</dbReference>
<proteinExistence type="predicted"/>
<dbReference type="AlphaFoldDB" id="W1P981"/>
<accession>W1P981</accession>
<evidence type="ECO:0008006" key="3">
    <source>
        <dbReference type="Google" id="ProtNLM"/>
    </source>
</evidence>
<protein>
    <recommendedName>
        <fullName evidence="3">AB hydrolase-1 domain-containing protein</fullName>
    </recommendedName>
</protein>
<dbReference type="InterPro" id="IPR045889">
    <property type="entry name" value="MES/HNL"/>
</dbReference>
<dbReference type="EMBL" id="KI394293">
    <property type="protein sequence ID" value="ERN04219.1"/>
    <property type="molecule type" value="Genomic_DNA"/>
</dbReference>
<reference evidence="2" key="1">
    <citation type="journal article" date="2013" name="Science">
        <title>The Amborella genome and the evolution of flowering plants.</title>
        <authorList>
            <consortium name="Amborella Genome Project"/>
        </authorList>
    </citation>
    <scope>NUCLEOTIDE SEQUENCE [LARGE SCALE GENOMIC DNA]</scope>
</reference>
<dbReference type="eggNOG" id="ENOG502QPPA">
    <property type="taxonomic scope" value="Eukaryota"/>
</dbReference>
<dbReference type="GO" id="GO:0009694">
    <property type="term" value="P:jasmonic acid metabolic process"/>
    <property type="evidence" value="ECO:0000318"/>
    <property type="project" value="GO_Central"/>
</dbReference>
<evidence type="ECO:0000313" key="2">
    <source>
        <dbReference type="Proteomes" id="UP000017836"/>
    </source>
</evidence>
<dbReference type="Gene3D" id="3.40.50.1820">
    <property type="entry name" value="alpha/beta hydrolase"/>
    <property type="match status" value="1"/>
</dbReference>
<sequence length="140" mass="15895">MHFLRFIPDIADVVDFNFGLGPDQPPTSAIFKPELQRNLLYKCSPEEDFTLASMLLRPGPLMVLLGAKFEGDNSGKVDKVNRVYIKTAKDEVLKLENQELLIKKWPPNEVMSIDTDHSPFFSKPNELHKLLLKASTMYCG</sequence>
<organism evidence="1 2">
    <name type="scientific">Amborella trichopoda</name>
    <dbReference type="NCBI Taxonomy" id="13333"/>
    <lineage>
        <taxon>Eukaryota</taxon>
        <taxon>Viridiplantae</taxon>
        <taxon>Streptophyta</taxon>
        <taxon>Embryophyta</taxon>
        <taxon>Tracheophyta</taxon>
        <taxon>Spermatophyta</taxon>
        <taxon>Magnoliopsida</taxon>
        <taxon>Amborellales</taxon>
        <taxon>Amborellaceae</taxon>
        <taxon>Amborella</taxon>
    </lineage>
</organism>
<evidence type="ECO:0000313" key="1">
    <source>
        <dbReference type="EMBL" id="ERN04219.1"/>
    </source>
</evidence>
<dbReference type="HOGENOM" id="CLU_146335_0_0_1"/>
<dbReference type="Proteomes" id="UP000017836">
    <property type="component" value="Unassembled WGS sequence"/>
</dbReference>
<dbReference type="GO" id="GO:0080030">
    <property type="term" value="F:methyl indole-3-acetate esterase activity"/>
    <property type="evidence" value="ECO:0000318"/>
    <property type="project" value="GO_Central"/>
</dbReference>
<dbReference type="GO" id="GO:0080032">
    <property type="term" value="F:methyl jasmonate esterase activity"/>
    <property type="evidence" value="ECO:0000318"/>
    <property type="project" value="GO_Central"/>
</dbReference>
<name>W1P981_AMBTC</name>
<dbReference type="PANTHER" id="PTHR10992">
    <property type="entry name" value="METHYLESTERASE FAMILY MEMBER"/>
    <property type="match status" value="1"/>
</dbReference>
<gene>
    <name evidence="1" type="ORF">AMTR_s00077p00130740</name>
</gene>
<dbReference type="GO" id="GO:0080031">
    <property type="term" value="F:methyl salicylate esterase activity"/>
    <property type="evidence" value="ECO:0000318"/>
    <property type="project" value="GO_Central"/>
</dbReference>